<comment type="caution">
    <text evidence="4">The sequence shown here is derived from an EMBL/GenBank/DDBJ whole genome shotgun (WGS) entry which is preliminary data.</text>
</comment>
<feature type="transmembrane region" description="Helical" evidence="2">
    <location>
        <begin position="358"/>
        <end position="377"/>
    </location>
</feature>
<gene>
    <name evidence="4" type="ORF">VC81_07240</name>
</gene>
<dbReference type="PANTHER" id="PTHR34473">
    <property type="entry name" value="UPF0699 TRANSMEMBRANE PROTEIN YDBS"/>
    <property type="match status" value="1"/>
</dbReference>
<evidence type="ECO:0000256" key="1">
    <source>
        <dbReference type="SAM" id="MobiDB-lite"/>
    </source>
</evidence>
<feature type="domain" description="YdbS-like PH" evidence="3">
    <location>
        <begin position="410"/>
        <end position="482"/>
    </location>
</feature>
<proteinExistence type="predicted"/>
<evidence type="ECO:0000256" key="2">
    <source>
        <dbReference type="SAM" id="Phobius"/>
    </source>
</evidence>
<dbReference type="PANTHER" id="PTHR34473:SF2">
    <property type="entry name" value="UPF0699 TRANSMEMBRANE PROTEIN YDBT"/>
    <property type="match status" value="1"/>
</dbReference>
<dbReference type="AlphaFoldDB" id="A0A0F3RRR5"/>
<feature type="transmembrane region" description="Helical" evidence="2">
    <location>
        <begin position="183"/>
        <end position="204"/>
    </location>
</feature>
<evidence type="ECO:0000313" key="4">
    <source>
        <dbReference type="EMBL" id="KJW12691.1"/>
    </source>
</evidence>
<organism evidence="4 5">
    <name type="scientific">Levilactobacillus spicheri</name>
    <dbReference type="NCBI Taxonomy" id="216463"/>
    <lineage>
        <taxon>Bacteria</taxon>
        <taxon>Bacillati</taxon>
        <taxon>Bacillota</taxon>
        <taxon>Bacilli</taxon>
        <taxon>Lactobacillales</taxon>
        <taxon>Lactobacillaceae</taxon>
        <taxon>Levilactobacillus</taxon>
    </lineage>
</organism>
<dbReference type="Proteomes" id="UP000033491">
    <property type="component" value="Unassembled WGS sequence"/>
</dbReference>
<feature type="transmembrane region" description="Helical" evidence="2">
    <location>
        <begin position="39"/>
        <end position="58"/>
    </location>
</feature>
<keyword evidence="2" id="KW-1133">Transmembrane helix</keyword>
<protein>
    <submittedName>
        <fullName evidence="4">Membrane protein</fullName>
    </submittedName>
</protein>
<accession>A0A0F3RRR5</accession>
<feature type="transmembrane region" description="Helical" evidence="2">
    <location>
        <begin position="224"/>
        <end position="248"/>
    </location>
</feature>
<dbReference type="STRING" id="216463.VC81_07240"/>
<dbReference type="InterPro" id="IPR014529">
    <property type="entry name" value="UCP026631"/>
</dbReference>
<reference evidence="4 5" key="1">
    <citation type="submission" date="2015-03" db="EMBL/GenBank/DDBJ databases">
        <authorList>
            <person name="Zheng J."/>
            <person name="Ganezle M."/>
        </authorList>
    </citation>
    <scope>NUCLEOTIDE SEQUENCE [LARGE SCALE GENOMIC DNA]</scope>
    <source>
        <strain evidence="4 5">LP38</strain>
    </source>
</reference>
<name>A0A0F3RRR5_9LACO</name>
<feature type="domain" description="YdbS-like PH" evidence="3">
    <location>
        <begin position="61"/>
        <end position="141"/>
    </location>
</feature>
<dbReference type="Pfam" id="PF03703">
    <property type="entry name" value="bPH_2"/>
    <property type="match status" value="3"/>
</dbReference>
<feature type="domain" description="YdbS-like PH" evidence="3">
    <location>
        <begin position="250"/>
        <end position="315"/>
    </location>
</feature>
<dbReference type="PATRIC" id="fig|216463.3.peg.555"/>
<keyword evidence="2" id="KW-0812">Transmembrane</keyword>
<dbReference type="EMBL" id="JZCR01000018">
    <property type="protein sequence ID" value="KJW12691.1"/>
    <property type="molecule type" value="Genomic_DNA"/>
</dbReference>
<keyword evidence="2" id="KW-0472">Membrane</keyword>
<evidence type="ECO:0000259" key="3">
    <source>
        <dbReference type="Pfam" id="PF03703"/>
    </source>
</evidence>
<feature type="region of interest" description="Disordered" evidence="1">
    <location>
        <begin position="147"/>
        <end position="167"/>
    </location>
</feature>
<dbReference type="InterPro" id="IPR005182">
    <property type="entry name" value="YdbS-like_PH"/>
</dbReference>
<evidence type="ECO:0000313" key="5">
    <source>
        <dbReference type="Proteomes" id="UP000033491"/>
    </source>
</evidence>
<dbReference type="RefSeq" id="WP_045807406.1">
    <property type="nucleotide sequence ID" value="NZ_JZCR01000018.1"/>
</dbReference>
<sequence length="485" mass="55696">MTQPKHTHPLGYVQHTAKQLKDYWFLILLAVWQWDHLTTTWRVVAVLAVVTWLLIWPLLKWLTLTYQLTATAIVVNSGIFVRHHRHIPYSRLQTVQRKQWFYLRPFHLETLQIETASHQDGEPEVQLPAVPLTVADTLERYRRASYHPLSPDAPAPQPTTTTPAPNNDLGAVQQRYVTNRHTLLLFALTSTGIIPLLLVLLAIYGKLPHKWVDLLVADAQHFALPLLIGGAVALLIIAWLGALIWVLIRYYRFTLTRTPDQLQIAKGFFQRNTITAPLNRVQAVRTKQNILRQWLHLQTVQVLLASKAATDDDDHDLVILPAIAQQQLYSTLHPFIDWVPGVVPQLEHLIVPQHARWLLSRNAVLVVALPVVLLGWLVRPWGWLGLLLIPFAILQGQFAAHNTGGSLLTHQLLVLQTGHFWTRETFFVPREQIQSLQLNWSVWMVKRQLAHLTVNVRHGNHNQAIELRYISAKQAQNIYDWYQGQ</sequence>
<dbReference type="OrthoDB" id="2195155at2"/>
<dbReference type="PIRSF" id="PIRSF026631">
    <property type="entry name" value="UCP026631"/>
    <property type="match status" value="1"/>
</dbReference>